<evidence type="ECO:0000256" key="4">
    <source>
        <dbReference type="ARBA" id="ARBA00023033"/>
    </source>
</evidence>
<gene>
    <name evidence="7" type="primary">LOC106459165</name>
</gene>
<evidence type="ECO:0000256" key="2">
    <source>
        <dbReference type="ARBA" id="ARBA00022723"/>
    </source>
</evidence>
<name>A0ABM1B3R8_LIMPO</name>
<proteinExistence type="inferred from homology"/>
<dbReference type="PRINTS" id="PR00463">
    <property type="entry name" value="EP450I"/>
</dbReference>
<dbReference type="InterPro" id="IPR002401">
    <property type="entry name" value="Cyt_P450_E_grp-I"/>
</dbReference>
<keyword evidence="5" id="KW-0472">Membrane</keyword>
<dbReference type="Proteomes" id="UP000694941">
    <property type="component" value="Unplaced"/>
</dbReference>
<keyword evidence="5" id="KW-1133">Transmembrane helix</keyword>
<sequence>MLTYILNWISLPVLLITTAAGLLIVYYLERPKNLAPGPIGFPLVGYLPFLGPQPHVTLFNLAKRYGDILSFTVWGKTFIHLNSYSVILDAYLEHGDMFAGRPQDFSFFWWLTDGLGIVQSEGKIWQEHRRFALKTLRDFGFGKLSLEGRVLEIAKDILNALKQTYETPYDMSNLLANSTTNVICSLMFDKHYNYQDPEFLKARSLTQRFFLLLPGINAFIPRPFARYVPWSLLSKDYRDFAAVKKEFYEMMDEFIKEHQETFNETCLRDYTDVYLDTMRKADSSESFSLERLKAIGLNMFLAGTETTSNTLYWGMKLMTLHREIQDRVYKEIVEVVGKERFPSMVDRYNMPYTEATLMELQRFANISPLSIFHCNPVETTLRGYTIPKRSVILANLWNVHRDPIHWPNPDKFDPLRFLDQDGKVIKREGFIPFSVGKCIYISQKKKSNHQKYQRIE</sequence>
<keyword evidence="4" id="KW-0503">Monooxygenase</keyword>
<evidence type="ECO:0000256" key="1">
    <source>
        <dbReference type="ARBA" id="ARBA00010617"/>
    </source>
</evidence>
<keyword evidence="2" id="KW-0479">Metal-binding</keyword>
<keyword evidence="5" id="KW-0812">Transmembrane</keyword>
<evidence type="ECO:0000256" key="5">
    <source>
        <dbReference type="SAM" id="Phobius"/>
    </source>
</evidence>
<dbReference type="GeneID" id="106459165"/>
<dbReference type="SUPFAM" id="SSF48264">
    <property type="entry name" value="Cytochrome P450"/>
    <property type="match status" value="1"/>
</dbReference>
<reference evidence="7" key="1">
    <citation type="submission" date="2025-08" db="UniProtKB">
        <authorList>
            <consortium name="RefSeq"/>
        </authorList>
    </citation>
    <scope>IDENTIFICATION</scope>
    <source>
        <tissue evidence="7">Muscle</tissue>
    </source>
</reference>
<organism evidence="6 7">
    <name type="scientific">Limulus polyphemus</name>
    <name type="common">Atlantic horseshoe crab</name>
    <dbReference type="NCBI Taxonomy" id="6850"/>
    <lineage>
        <taxon>Eukaryota</taxon>
        <taxon>Metazoa</taxon>
        <taxon>Ecdysozoa</taxon>
        <taxon>Arthropoda</taxon>
        <taxon>Chelicerata</taxon>
        <taxon>Merostomata</taxon>
        <taxon>Xiphosura</taxon>
        <taxon>Limulidae</taxon>
        <taxon>Limulus</taxon>
    </lineage>
</organism>
<dbReference type="Gene3D" id="1.10.630.10">
    <property type="entry name" value="Cytochrome P450"/>
    <property type="match status" value="1"/>
</dbReference>
<evidence type="ECO:0000313" key="7">
    <source>
        <dbReference type="RefSeq" id="XP_013774212.1"/>
    </source>
</evidence>
<evidence type="ECO:0000256" key="3">
    <source>
        <dbReference type="ARBA" id="ARBA00023004"/>
    </source>
</evidence>
<keyword evidence="4" id="KW-0560">Oxidoreductase</keyword>
<keyword evidence="6" id="KW-1185">Reference proteome</keyword>
<keyword evidence="3" id="KW-0408">Iron</keyword>
<feature type="transmembrane region" description="Helical" evidence="5">
    <location>
        <begin position="6"/>
        <end position="28"/>
    </location>
</feature>
<dbReference type="InterPro" id="IPR001128">
    <property type="entry name" value="Cyt_P450"/>
</dbReference>
<accession>A0ABM1B3R8</accession>
<dbReference type="Pfam" id="PF00067">
    <property type="entry name" value="p450"/>
    <property type="match status" value="1"/>
</dbReference>
<dbReference type="InterPro" id="IPR036396">
    <property type="entry name" value="Cyt_P450_sf"/>
</dbReference>
<dbReference type="RefSeq" id="XP_013774212.1">
    <property type="nucleotide sequence ID" value="XM_013918758.1"/>
</dbReference>
<dbReference type="PANTHER" id="PTHR24300">
    <property type="entry name" value="CYTOCHROME P450 508A4-RELATED"/>
    <property type="match status" value="1"/>
</dbReference>
<dbReference type="PRINTS" id="PR00385">
    <property type="entry name" value="P450"/>
</dbReference>
<dbReference type="PANTHER" id="PTHR24300:SF403">
    <property type="entry name" value="CYTOCHROME P450 306A1"/>
    <property type="match status" value="1"/>
</dbReference>
<evidence type="ECO:0000313" key="6">
    <source>
        <dbReference type="Proteomes" id="UP000694941"/>
    </source>
</evidence>
<comment type="similarity">
    <text evidence="1">Belongs to the cytochrome P450 family.</text>
</comment>
<dbReference type="InterPro" id="IPR050182">
    <property type="entry name" value="Cytochrome_P450_fam2"/>
</dbReference>
<protein>
    <submittedName>
        <fullName evidence="7">Cytochrome P450 2U1-like</fullName>
    </submittedName>
</protein>